<evidence type="ECO:0000256" key="2">
    <source>
        <dbReference type="SAM" id="Phobius"/>
    </source>
</evidence>
<keyword evidence="4" id="KW-1185">Reference proteome</keyword>
<dbReference type="RefSeq" id="WP_261758895.1">
    <property type="nucleotide sequence ID" value="NZ_CP104562.2"/>
</dbReference>
<keyword evidence="2" id="KW-1133">Transmembrane helix</keyword>
<dbReference type="EMBL" id="CP104562">
    <property type="protein sequence ID" value="UXH79075.1"/>
    <property type="molecule type" value="Genomic_DNA"/>
</dbReference>
<reference evidence="3" key="1">
    <citation type="submission" date="2022-10" db="EMBL/GenBank/DDBJ databases">
        <title>Characterization and whole genome sequencing of a new Roseateles species, isolated from fresh water.</title>
        <authorList>
            <person name="Guliayeva D.Y."/>
            <person name="Akhremchuk A.E."/>
            <person name="Sikolenko M.A."/>
            <person name="Valentovich L.N."/>
            <person name="Sidarenka A.V."/>
        </authorList>
    </citation>
    <scope>NUCLEOTIDE SEQUENCE</scope>
    <source>
        <strain evidence="3">BIM B-1768</strain>
    </source>
</reference>
<feature type="region of interest" description="Disordered" evidence="1">
    <location>
        <begin position="115"/>
        <end position="149"/>
    </location>
</feature>
<evidence type="ECO:0000256" key="1">
    <source>
        <dbReference type="SAM" id="MobiDB-lite"/>
    </source>
</evidence>
<feature type="transmembrane region" description="Helical" evidence="2">
    <location>
        <begin position="6"/>
        <end position="24"/>
    </location>
</feature>
<dbReference type="InterPro" id="IPR021330">
    <property type="entry name" value="DUF2939"/>
</dbReference>
<accession>A0ABY6B1X8</accession>
<evidence type="ECO:0000313" key="3">
    <source>
        <dbReference type="EMBL" id="UXH79075.1"/>
    </source>
</evidence>
<evidence type="ECO:0000313" key="4">
    <source>
        <dbReference type="Proteomes" id="UP001064933"/>
    </source>
</evidence>
<dbReference type="Proteomes" id="UP001064933">
    <property type="component" value="Chromosome"/>
</dbReference>
<sequence>MNKPTVLKVAVAAALIGLAGYWYWSPFLALHQMREAAKSSDAEAFNEHVDYPRLRESLKRQLAAAIEGRAGQSAQSDSPLGKSGAALGSMLALAVVDRMVDTFVQPTAVMRVMQEGKLLPNPKEDRPSGEPQAPGEGADAGAGRSDPVWSTERRGVNEFLLHLRKADQPDDRRTSLVFERRGFANWQLTEIRIAPI</sequence>
<keyword evidence="2" id="KW-0472">Membrane</keyword>
<organism evidence="3 4">
    <name type="scientific">Roseateles amylovorans</name>
    <dbReference type="NCBI Taxonomy" id="2978473"/>
    <lineage>
        <taxon>Bacteria</taxon>
        <taxon>Pseudomonadati</taxon>
        <taxon>Pseudomonadota</taxon>
        <taxon>Betaproteobacteria</taxon>
        <taxon>Burkholderiales</taxon>
        <taxon>Sphaerotilaceae</taxon>
        <taxon>Roseateles</taxon>
    </lineage>
</organism>
<keyword evidence="2" id="KW-0812">Transmembrane</keyword>
<gene>
    <name evidence="3" type="ORF">N4261_03825</name>
</gene>
<protein>
    <submittedName>
        <fullName evidence="3">DUF2939 domain-containing protein</fullName>
    </submittedName>
</protein>
<proteinExistence type="predicted"/>
<name>A0ABY6B1X8_9BURK</name>
<dbReference type="Pfam" id="PF11159">
    <property type="entry name" value="DUF2939"/>
    <property type="match status" value="1"/>
</dbReference>